<evidence type="ECO:0000256" key="4">
    <source>
        <dbReference type="ARBA" id="ARBA00022989"/>
    </source>
</evidence>
<evidence type="ECO:0000256" key="3">
    <source>
        <dbReference type="ARBA" id="ARBA00022692"/>
    </source>
</evidence>
<feature type="domain" description="EamA" evidence="7">
    <location>
        <begin position="22"/>
        <end position="150"/>
    </location>
</feature>
<dbReference type="InterPro" id="IPR000620">
    <property type="entry name" value="EamA_dom"/>
</dbReference>
<dbReference type="PANTHER" id="PTHR42920:SF5">
    <property type="entry name" value="EAMA DOMAIN-CONTAINING PROTEIN"/>
    <property type="match status" value="1"/>
</dbReference>
<reference evidence="8" key="1">
    <citation type="submission" date="2020-05" db="EMBL/GenBank/DDBJ databases">
        <authorList>
            <person name="Chiriac C."/>
            <person name="Salcher M."/>
            <person name="Ghai R."/>
            <person name="Kavagutti S V."/>
        </authorList>
    </citation>
    <scope>NUCLEOTIDE SEQUENCE</scope>
</reference>
<dbReference type="Pfam" id="PF00892">
    <property type="entry name" value="EamA"/>
    <property type="match status" value="2"/>
</dbReference>
<evidence type="ECO:0000256" key="6">
    <source>
        <dbReference type="SAM" id="Phobius"/>
    </source>
</evidence>
<feature type="transmembrane region" description="Helical" evidence="6">
    <location>
        <begin position="134"/>
        <end position="151"/>
    </location>
</feature>
<proteinExistence type="predicted"/>
<feature type="transmembrane region" description="Helical" evidence="6">
    <location>
        <begin position="21"/>
        <end position="39"/>
    </location>
</feature>
<evidence type="ECO:0000313" key="8">
    <source>
        <dbReference type="EMBL" id="CAB4538658.1"/>
    </source>
</evidence>
<feature type="transmembrane region" description="Helical" evidence="6">
    <location>
        <begin position="187"/>
        <end position="206"/>
    </location>
</feature>
<dbReference type="GO" id="GO:0005886">
    <property type="term" value="C:plasma membrane"/>
    <property type="evidence" value="ECO:0007669"/>
    <property type="project" value="UniProtKB-SubCell"/>
</dbReference>
<feature type="transmembrane region" description="Helical" evidence="6">
    <location>
        <begin position="45"/>
        <end position="66"/>
    </location>
</feature>
<dbReference type="SUPFAM" id="SSF103481">
    <property type="entry name" value="Multidrug resistance efflux transporter EmrE"/>
    <property type="match status" value="2"/>
</dbReference>
<keyword evidence="5 6" id="KW-0472">Membrane</keyword>
<keyword evidence="2" id="KW-1003">Cell membrane</keyword>
<dbReference type="InterPro" id="IPR037185">
    <property type="entry name" value="EmrE-like"/>
</dbReference>
<evidence type="ECO:0000256" key="1">
    <source>
        <dbReference type="ARBA" id="ARBA00004651"/>
    </source>
</evidence>
<feature type="transmembrane region" description="Helical" evidence="6">
    <location>
        <begin position="272"/>
        <end position="292"/>
    </location>
</feature>
<sequence length="306" mass="33801">MVVKLLYLKKCVIKMKSKLTLYIAMISIAAVWGSSFVVMKDSLERQNVFSFLSSRFILAALLMVLYKPGVFRGLTKKFIYRGIIAGILLGSGYIFQTYGLTKTTVSNTGFITGLYLVFTPLISLIILKRHVLKIQWLAVVIATIGLFFISYNGVTIGLGEILVLISAFIYGAHFVALGEWSDGKNTYALTFIQVVTVAALTSIFAFKDGFQIAPDSTVWLAILYTAFFATFIGFLIQTKAQSVMSATVASVLLATETPFAVFFGLYFHSDPLTLRIITGGSLVMLAMALVIWSDNRKSSMRRLSNE</sequence>
<feature type="transmembrane region" description="Helical" evidence="6">
    <location>
        <begin position="218"/>
        <end position="236"/>
    </location>
</feature>
<feature type="transmembrane region" description="Helical" evidence="6">
    <location>
        <begin position="108"/>
        <end position="127"/>
    </location>
</feature>
<organism evidence="8">
    <name type="scientific">freshwater metagenome</name>
    <dbReference type="NCBI Taxonomy" id="449393"/>
    <lineage>
        <taxon>unclassified sequences</taxon>
        <taxon>metagenomes</taxon>
        <taxon>ecological metagenomes</taxon>
    </lineage>
</organism>
<keyword evidence="4 6" id="KW-1133">Transmembrane helix</keyword>
<keyword evidence="3 6" id="KW-0812">Transmembrane</keyword>
<evidence type="ECO:0000256" key="5">
    <source>
        <dbReference type="ARBA" id="ARBA00023136"/>
    </source>
</evidence>
<feature type="transmembrane region" description="Helical" evidence="6">
    <location>
        <begin position="78"/>
        <end position="96"/>
    </location>
</feature>
<dbReference type="InterPro" id="IPR051258">
    <property type="entry name" value="Diverse_Substrate_Transporter"/>
</dbReference>
<protein>
    <submittedName>
        <fullName evidence="8">Unannotated protein</fullName>
    </submittedName>
</protein>
<accession>A0A6J6BKG4</accession>
<evidence type="ECO:0000259" key="7">
    <source>
        <dbReference type="Pfam" id="PF00892"/>
    </source>
</evidence>
<dbReference type="AlphaFoldDB" id="A0A6J6BKG4"/>
<feature type="transmembrane region" description="Helical" evidence="6">
    <location>
        <begin position="243"/>
        <end position="266"/>
    </location>
</feature>
<comment type="subcellular location">
    <subcellularLocation>
        <location evidence="1">Cell membrane</location>
        <topology evidence="1">Multi-pass membrane protein</topology>
    </subcellularLocation>
</comment>
<name>A0A6J6BKG4_9ZZZZ</name>
<dbReference type="EMBL" id="CAEZSS010000006">
    <property type="protein sequence ID" value="CAB4538658.1"/>
    <property type="molecule type" value="Genomic_DNA"/>
</dbReference>
<feature type="transmembrane region" description="Helical" evidence="6">
    <location>
        <begin position="157"/>
        <end position="175"/>
    </location>
</feature>
<evidence type="ECO:0000256" key="2">
    <source>
        <dbReference type="ARBA" id="ARBA00022475"/>
    </source>
</evidence>
<gene>
    <name evidence="8" type="ORF">UFOPK1505_00071</name>
</gene>
<feature type="domain" description="EamA" evidence="7">
    <location>
        <begin position="158"/>
        <end position="291"/>
    </location>
</feature>
<dbReference type="PANTHER" id="PTHR42920">
    <property type="entry name" value="OS03G0707200 PROTEIN-RELATED"/>
    <property type="match status" value="1"/>
</dbReference>